<dbReference type="PANTHER" id="PTHR43133:SF63">
    <property type="entry name" value="RNA POLYMERASE SIGMA FACTOR FECI-RELATED"/>
    <property type="match status" value="1"/>
</dbReference>
<feature type="domain" description="RNA polymerase sigma-70 region 2" evidence="5">
    <location>
        <begin position="69"/>
        <end position="132"/>
    </location>
</feature>
<protein>
    <submittedName>
        <fullName evidence="7">RNA polymerase sigma factor</fullName>
    </submittedName>
</protein>
<evidence type="ECO:0000313" key="7">
    <source>
        <dbReference type="EMBL" id="QSF55522.1"/>
    </source>
</evidence>
<name>A0ABX7LT70_9CAUL</name>
<evidence type="ECO:0000256" key="1">
    <source>
        <dbReference type="ARBA" id="ARBA00010641"/>
    </source>
</evidence>
<evidence type="ECO:0000259" key="6">
    <source>
        <dbReference type="Pfam" id="PF08281"/>
    </source>
</evidence>
<sequence length="228" mass="24575">MRASGQGDFGPETTRCGDPHKKSFAVAIAVAAEGAATHDGIVNASFGPPQHDPSRPARQGLAEAWLESRPALVRFLTARTGSSAAAEDLTQDVWVRLQSMTEEAAAEVRHPQAFLYRIAANLALDASKAQRRAGARDLEWRRASAIDDAAEVQDAPSAEDAVWAKLKLEKVVAAIDRMPPKAAEAFRLHKMAGLNQAEVAERMGVSRSAVEKYVSASLKELLLRVGWP</sequence>
<dbReference type="Proteomes" id="UP000662957">
    <property type="component" value="Chromosome"/>
</dbReference>
<reference evidence="7 8" key="1">
    <citation type="submission" date="2021-02" db="EMBL/GenBank/DDBJ databases">
        <title>Brevundimonas sp. CS1 genome sequence.</title>
        <authorList>
            <person name="Lee K."/>
            <person name="Choi Y.-J."/>
            <person name="Son H.-R."/>
        </authorList>
    </citation>
    <scope>NUCLEOTIDE SEQUENCE [LARGE SCALE GENOMIC DNA]</scope>
    <source>
        <strain evidence="7 8">CS1</strain>
    </source>
</reference>
<proteinExistence type="inferred from homology"/>
<dbReference type="CDD" id="cd06171">
    <property type="entry name" value="Sigma70_r4"/>
    <property type="match status" value="1"/>
</dbReference>
<dbReference type="SUPFAM" id="SSF88659">
    <property type="entry name" value="Sigma3 and sigma4 domains of RNA polymerase sigma factors"/>
    <property type="match status" value="1"/>
</dbReference>
<dbReference type="InterPro" id="IPR036388">
    <property type="entry name" value="WH-like_DNA-bd_sf"/>
</dbReference>
<dbReference type="Pfam" id="PF04542">
    <property type="entry name" value="Sigma70_r2"/>
    <property type="match status" value="1"/>
</dbReference>
<evidence type="ECO:0000313" key="8">
    <source>
        <dbReference type="Proteomes" id="UP000662957"/>
    </source>
</evidence>
<evidence type="ECO:0000256" key="2">
    <source>
        <dbReference type="ARBA" id="ARBA00023015"/>
    </source>
</evidence>
<dbReference type="Gene3D" id="1.10.10.10">
    <property type="entry name" value="Winged helix-like DNA-binding domain superfamily/Winged helix DNA-binding domain"/>
    <property type="match status" value="1"/>
</dbReference>
<dbReference type="Pfam" id="PF08281">
    <property type="entry name" value="Sigma70_r4_2"/>
    <property type="match status" value="1"/>
</dbReference>
<dbReference type="EMBL" id="CP070968">
    <property type="protein sequence ID" value="QSF55522.1"/>
    <property type="molecule type" value="Genomic_DNA"/>
</dbReference>
<dbReference type="Gene3D" id="1.10.1740.10">
    <property type="match status" value="1"/>
</dbReference>
<gene>
    <name evidence="7" type="ORF">JX001_06995</name>
</gene>
<dbReference type="SUPFAM" id="SSF88946">
    <property type="entry name" value="Sigma2 domain of RNA polymerase sigma factors"/>
    <property type="match status" value="1"/>
</dbReference>
<keyword evidence="3" id="KW-0731">Sigma factor</keyword>
<keyword evidence="8" id="KW-1185">Reference proteome</keyword>
<dbReference type="InterPro" id="IPR039425">
    <property type="entry name" value="RNA_pol_sigma-70-like"/>
</dbReference>
<dbReference type="PANTHER" id="PTHR43133">
    <property type="entry name" value="RNA POLYMERASE ECF-TYPE SIGMA FACTO"/>
    <property type="match status" value="1"/>
</dbReference>
<accession>A0ABX7LT70</accession>
<keyword evidence="4" id="KW-0804">Transcription</keyword>
<dbReference type="InterPro" id="IPR013249">
    <property type="entry name" value="RNA_pol_sigma70_r4_t2"/>
</dbReference>
<evidence type="ECO:0000256" key="4">
    <source>
        <dbReference type="ARBA" id="ARBA00023163"/>
    </source>
</evidence>
<evidence type="ECO:0000256" key="3">
    <source>
        <dbReference type="ARBA" id="ARBA00023082"/>
    </source>
</evidence>
<keyword evidence="2" id="KW-0805">Transcription regulation</keyword>
<dbReference type="InterPro" id="IPR013325">
    <property type="entry name" value="RNA_pol_sigma_r2"/>
</dbReference>
<organism evidence="7 8">
    <name type="scientific">Brevundimonas fontaquae</name>
    <dbReference type="NCBI Taxonomy" id="2813778"/>
    <lineage>
        <taxon>Bacteria</taxon>
        <taxon>Pseudomonadati</taxon>
        <taxon>Pseudomonadota</taxon>
        <taxon>Alphaproteobacteria</taxon>
        <taxon>Caulobacterales</taxon>
        <taxon>Caulobacteraceae</taxon>
        <taxon>Brevundimonas</taxon>
    </lineage>
</organism>
<comment type="similarity">
    <text evidence="1">Belongs to the sigma-70 factor family. ECF subfamily.</text>
</comment>
<dbReference type="NCBIfam" id="TIGR02937">
    <property type="entry name" value="sigma70-ECF"/>
    <property type="match status" value="1"/>
</dbReference>
<dbReference type="InterPro" id="IPR014284">
    <property type="entry name" value="RNA_pol_sigma-70_dom"/>
</dbReference>
<feature type="domain" description="RNA polymerase sigma factor 70 region 4 type 2" evidence="6">
    <location>
        <begin position="169"/>
        <end position="221"/>
    </location>
</feature>
<evidence type="ECO:0000259" key="5">
    <source>
        <dbReference type="Pfam" id="PF04542"/>
    </source>
</evidence>
<dbReference type="InterPro" id="IPR007627">
    <property type="entry name" value="RNA_pol_sigma70_r2"/>
</dbReference>
<dbReference type="InterPro" id="IPR013324">
    <property type="entry name" value="RNA_pol_sigma_r3/r4-like"/>
</dbReference>